<name>A0A401SIC5_CHIPU</name>
<organism evidence="1 2">
    <name type="scientific">Chiloscyllium punctatum</name>
    <name type="common">Brownbanded bambooshark</name>
    <name type="synonym">Hemiscyllium punctatum</name>
    <dbReference type="NCBI Taxonomy" id="137246"/>
    <lineage>
        <taxon>Eukaryota</taxon>
        <taxon>Metazoa</taxon>
        <taxon>Chordata</taxon>
        <taxon>Craniata</taxon>
        <taxon>Vertebrata</taxon>
        <taxon>Chondrichthyes</taxon>
        <taxon>Elasmobranchii</taxon>
        <taxon>Galeomorphii</taxon>
        <taxon>Galeoidea</taxon>
        <taxon>Orectolobiformes</taxon>
        <taxon>Hemiscylliidae</taxon>
        <taxon>Chiloscyllium</taxon>
    </lineage>
</organism>
<evidence type="ECO:0000313" key="1">
    <source>
        <dbReference type="EMBL" id="GCC30157.1"/>
    </source>
</evidence>
<comment type="caution">
    <text evidence="1">The sequence shown here is derived from an EMBL/GenBank/DDBJ whole genome shotgun (WGS) entry which is preliminary data.</text>
</comment>
<proteinExistence type="predicted"/>
<reference evidence="1 2" key="1">
    <citation type="journal article" date="2018" name="Nat. Ecol. Evol.">
        <title>Shark genomes provide insights into elasmobranch evolution and the origin of vertebrates.</title>
        <authorList>
            <person name="Hara Y"/>
            <person name="Yamaguchi K"/>
            <person name="Onimaru K"/>
            <person name="Kadota M"/>
            <person name="Koyanagi M"/>
            <person name="Keeley SD"/>
            <person name="Tatsumi K"/>
            <person name="Tanaka K"/>
            <person name="Motone F"/>
            <person name="Kageyama Y"/>
            <person name="Nozu R"/>
            <person name="Adachi N"/>
            <person name="Nishimura O"/>
            <person name="Nakagawa R"/>
            <person name="Tanegashima C"/>
            <person name="Kiyatake I"/>
            <person name="Matsumoto R"/>
            <person name="Murakumo K"/>
            <person name="Nishida K"/>
            <person name="Terakita A"/>
            <person name="Kuratani S"/>
            <person name="Sato K"/>
            <person name="Hyodo S Kuraku.S."/>
        </authorList>
    </citation>
    <scope>NUCLEOTIDE SEQUENCE [LARGE SCALE GENOMIC DNA]</scope>
</reference>
<gene>
    <name evidence="1" type="ORF">chiPu_0008604</name>
</gene>
<protein>
    <submittedName>
        <fullName evidence="1">Uncharacterized protein</fullName>
    </submittedName>
</protein>
<dbReference type="EMBL" id="BEZZ01000286">
    <property type="protein sequence ID" value="GCC30157.1"/>
    <property type="molecule type" value="Genomic_DNA"/>
</dbReference>
<evidence type="ECO:0000313" key="2">
    <source>
        <dbReference type="Proteomes" id="UP000287033"/>
    </source>
</evidence>
<dbReference type="AlphaFoldDB" id="A0A401SIC5"/>
<dbReference type="Proteomes" id="UP000287033">
    <property type="component" value="Unassembled WGS sequence"/>
</dbReference>
<accession>A0A401SIC5</accession>
<sequence length="69" mass="8123">MKFPAGRQNVIDAISTFAHFNRPQSKWNLLPFRHWDRNREAFPTEQLGEASLEMDHVIRNVSAQYFAHP</sequence>
<keyword evidence="2" id="KW-1185">Reference proteome</keyword>